<feature type="compositionally biased region" description="Pro residues" evidence="1">
    <location>
        <begin position="393"/>
        <end position="411"/>
    </location>
</feature>
<accession>A0ABT0RC63</accession>
<name>A0ABT0RC63_9SPHN</name>
<sequence length="435" mass="46699">MLRRPWVLAAFVALLCFAIGGAVYAQMEAGERGILPLDSSGTLEVDGIHVDVGAKDAQSARLGGWRIAQREGFKMLWAKSHGLPASQAPSVSDSTLDDMVSSIIVRREQIGPNRYIADLGVLFDRARAGQLLGVEGITKRSQPMILIPIMVTAGTETSLELRNPWQRAWAEFRTSQSAIDYVRLSGLGVDPLLVNAAQAARPGRTWWRNILDMYGASDILIAEVMVHRAYPGGPAKARFIGRHGPDGEIVGGFDLTAANSAELAAMMNEGVRRMDQLYLAAYQSGALTRDPSLNLPPPPPPPPEEEEQQAQHAPTRYQIGLLAPNAVTYNSALAHLRAVPGVDKVEQVNIALGDTSYFFITYRGDLSTLRSILTSRGWGADVAGSQLKMYVPRPAPATPTPAPQQPAPAATPPGATNENKVTASATEAQPRGTAE</sequence>
<dbReference type="EMBL" id="JAMGBC010000001">
    <property type="protein sequence ID" value="MCL6677845.1"/>
    <property type="molecule type" value="Genomic_DNA"/>
</dbReference>
<gene>
    <name evidence="2" type="ORF">LZ519_00705</name>
</gene>
<dbReference type="Proteomes" id="UP001165343">
    <property type="component" value="Unassembled WGS sequence"/>
</dbReference>
<evidence type="ECO:0000313" key="2">
    <source>
        <dbReference type="EMBL" id="MCL6677845.1"/>
    </source>
</evidence>
<evidence type="ECO:0000256" key="1">
    <source>
        <dbReference type="SAM" id="MobiDB-lite"/>
    </source>
</evidence>
<keyword evidence="3" id="KW-1185">Reference proteome</keyword>
<reference evidence="2" key="1">
    <citation type="submission" date="2022-05" db="EMBL/GenBank/DDBJ databases">
        <authorList>
            <person name="Jo J.-H."/>
            <person name="Im W.-T."/>
        </authorList>
    </citation>
    <scope>NUCLEOTIDE SEQUENCE</scope>
    <source>
        <strain evidence="2">RG327</strain>
    </source>
</reference>
<feature type="region of interest" description="Disordered" evidence="1">
    <location>
        <begin position="288"/>
        <end position="313"/>
    </location>
</feature>
<evidence type="ECO:0000313" key="3">
    <source>
        <dbReference type="Proteomes" id="UP001165343"/>
    </source>
</evidence>
<comment type="caution">
    <text evidence="2">The sequence shown here is derived from an EMBL/GenBank/DDBJ whole genome shotgun (WGS) entry which is preliminary data.</text>
</comment>
<feature type="region of interest" description="Disordered" evidence="1">
    <location>
        <begin position="392"/>
        <end position="435"/>
    </location>
</feature>
<dbReference type="RefSeq" id="WP_249866834.1">
    <property type="nucleotide sequence ID" value="NZ_JAMGBC010000001.1"/>
</dbReference>
<proteinExistence type="predicted"/>
<feature type="compositionally biased region" description="Polar residues" evidence="1">
    <location>
        <begin position="417"/>
        <end position="427"/>
    </location>
</feature>
<protein>
    <submittedName>
        <fullName evidence="2">Heavy-metal-associated domain-containing protein</fullName>
    </submittedName>
</protein>
<organism evidence="2 3">
    <name type="scientific">Sphingomonas anseongensis</name>
    <dbReference type="NCBI Taxonomy" id="2908207"/>
    <lineage>
        <taxon>Bacteria</taxon>
        <taxon>Pseudomonadati</taxon>
        <taxon>Pseudomonadota</taxon>
        <taxon>Alphaproteobacteria</taxon>
        <taxon>Sphingomonadales</taxon>
        <taxon>Sphingomonadaceae</taxon>
        <taxon>Sphingomonas</taxon>
    </lineage>
</organism>